<comment type="caution">
    <text evidence="4">The sequence shown here is derived from an EMBL/GenBank/DDBJ whole genome shotgun (WGS) entry which is preliminary data.</text>
</comment>
<evidence type="ECO:0000259" key="3">
    <source>
        <dbReference type="Pfam" id="PF16373"/>
    </source>
</evidence>
<dbReference type="Gene3D" id="3.20.20.80">
    <property type="entry name" value="Glycosidases"/>
    <property type="match status" value="1"/>
</dbReference>
<dbReference type="Pfam" id="PF02638">
    <property type="entry name" value="GHL10"/>
    <property type="match status" value="1"/>
</dbReference>
<dbReference type="InterPro" id="IPR052177">
    <property type="entry name" value="Divisome_Glycosyl_Hydrolase"/>
</dbReference>
<keyword evidence="5" id="KW-1185">Reference proteome</keyword>
<dbReference type="Pfam" id="PF16373">
    <property type="entry name" value="DUF4985"/>
    <property type="match status" value="1"/>
</dbReference>
<name>A0ABW0QU69_9BACL</name>
<dbReference type="Proteomes" id="UP001596108">
    <property type="component" value="Unassembled WGS sequence"/>
</dbReference>
<feature type="domain" description="DUF4985" evidence="3">
    <location>
        <begin position="288"/>
        <end position="398"/>
    </location>
</feature>
<dbReference type="PANTHER" id="PTHR43405:SF1">
    <property type="entry name" value="GLYCOSYL HYDROLASE DIGH"/>
    <property type="match status" value="1"/>
</dbReference>
<feature type="domain" description="Glycosyl hydrolase-like 10" evidence="2">
    <location>
        <begin position="27"/>
        <end position="281"/>
    </location>
</feature>
<dbReference type="EMBL" id="JBHSNC010000005">
    <property type="protein sequence ID" value="MFC5528086.1"/>
    <property type="molecule type" value="Genomic_DNA"/>
</dbReference>
<organism evidence="4 5">
    <name type="scientific">Cohnella yongneupensis</name>
    <dbReference type="NCBI Taxonomy" id="425006"/>
    <lineage>
        <taxon>Bacteria</taxon>
        <taxon>Bacillati</taxon>
        <taxon>Bacillota</taxon>
        <taxon>Bacilli</taxon>
        <taxon>Bacillales</taxon>
        <taxon>Paenibacillaceae</taxon>
        <taxon>Cohnella</taxon>
    </lineage>
</organism>
<keyword evidence="1" id="KW-0732">Signal</keyword>
<evidence type="ECO:0000259" key="2">
    <source>
        <dbReference type="Pfam" id="PF02638"/>
    </source>
</evidence>
<reference evidence="5" key="1">
    <citation type="journal article" date="2019" name="Int. J. Syst. Evol. Microbiol.">
        <title>The Global Catalogue of Microorganisms (GCM) 10K type strain sequencing project: providing services to taxonomists for standard genome sequencing and annotation.</title>
        <authorList>
            <consortium name="The Broad Institute Genomics Platform"/>
            <consortium name="The Broad Institute Genome Sequencing Center for Infectious Disease"/>
            <person name="Wu L."/>
            <person name="Ma J."/>
        </authorList>
    </citation>
    <scope>NUCLEOTIDE SEQUENCE [LARGE SCALE GENOMIC DNA]</scope>
    <source>
        <strain evidence="5">CGMCC 1.18578</strain>
    </source>
</reference>
<evidence type="ECO:0000313" key="4">
    <source>
        <dbReference type="EMBL" id="MFC5528086.1"/>
    </source>
</evidence>
<dbReference type="RefSeq" id="WP_378109896.1">
    <property type="nucleotide sequence ID" value="NZ_JBHSNC010000005.1"/>
</dbReference>
<sequence>MSINELLPKGLNVLWVDFLANGARLANSEYRKEMVRKAKESGVTHLVVDAKIPYGHTTYPSRYALHVGDWSDNRFQEWRGKDFLREIIREARGADLKIFANVDVFAEGTKKTRDGLAFEKKEWQVAYINPESSKLSAYAEDHDDDTIFVNPIHPEVVNHQLSILEEIVSGYDIDGIVLDRCRYPNVHADFSELSRSGFEAYIGQQVEQWPADILEPGPGGRRDEIKWGKWFPKWTEWRALNIKKFVQQARTVVKTAREDCLFGIYVGSWYPLYYQEGVNWASESYRTDLPWASADYHRSAYADELEFIMTGCYYPEVTVEEAALNERPASWYSVEGAINMSLEAINNKIPVIASLYLHDYNRNPEQFAKAVHMCRERTHGVMLFDAIYLEMYGWWDELHPLLQRT</sequence>
<dbReference type="InterPro" id="IPR032280">
    <property type="entry name" value="DUF4985"/>
</dbReference>
<dbReference type="InterPro" id="IPR003790">
    <property type="entry name" value="GHL10"/>
</dbReference>
<proteinExistence type="predicted"/>
<evidence type="ECO:0000313" key="5">
    <source>
        <dbReference type="Proteomes" id="UP001596108"/>
    </source>
</evidence>
<gene>
    <name evidence="4" type="ORF">ACFPQ4_01245</name>
</gene>
<accession>A0ABW0QU69</accession>
<evidence type="ECO:0000256" key="1">
    <source>
        <dbReference type="ARBA" id="ARBA00022729"/>
    </source>
</evidence>
<dbReference type="InterPro" id="IPR017853">
    <property type="entry name" value="GH"/>
</dbReference>
<protein>
    <submittedName>
        <fullName evidence="4">Alpha amylase family protein</fullName>
    </submittedName>
</protein>
<dbReference type="SUPFAM" id="SSF51445">
    <property type="entry name" value="(Trans)glycosidases"/>
    <property type="match status" value="1"/>
</dbReference>
<dbReference type="PANTHER" id="PTHR43405">
    <property type="entry name" value="GLYCOSYL HYDROLASE DIGH"/>
    <property type="match status" value="1"/>
</dbReference>